<evidence type="ECO:0000256" key="7">
    <source>
        <dbReference type="ARBA" id="ARBA00023303"/>
    </source>
</evidence>
<evidence type="ECO:0000256" key="5">
    <source>
        <dbReference type="ARBA" id="ARBA00023065"/>
    </source>
</evidence>
<sequence length="205" mass="21329">MGGLRGALASPCALGGGIKPAVVFCLCSAPSLQSPEVSLPGSSMPVRLHGLGAAKWGGGGGGDGMAAQPPPGWGCLFFGRVWGSARPCGNVGAPWKCGNGGAPRDRGSSPGVRELSKTMGAPQDCGTPPECMPGRWGGPHGVLLSRPRSPFPPGRLRSVKMEQRKLNDQANTLVDLAKTQNIMYDMVSELQERNEDLEKRIGALE</sequence>
<keyword evidence="3" id="KW-0812">Transmembrane</keyword>
<evidence type="ECO:0000256" key="8">
    <source>
        <dbReference type="SAM" id="MobiDB-lite"/>
    </source>
</evidence>
<evidence type="ECO:0000256" key="2">
    <source>
        <dbReference type="ARBA" id="ARBA00022448"/>
    </source>
</evidence>
<reference evidence="11" key="1">
    <citation type="submission" date="2017-10" db="EMBL/GenBank/DDBJ databases">
        <title>A new Pekin duck reference genome.</title>
        <authorList>
            <person name="Hou Z.-C."/>
            <person name="Zhou Z.-K."/>
            <person name="Zhu F."/>
            <person name="Hou S.-S."/>
        </authorList>
    </citation>
    <scope>NUCLEOTIDE SEQUENCE [LARGE SCALE GENOMIC DNA]</scope>
</reference>
<dbReference type="STRING" id="8840.ENSAPLP00000022420"/>
<dbReference type="Gene3D" id="1.10.287.70">
    <property type="match status" value="1"/>
</dbReference>
<dbReference type="Pfam" id="PF02888">
    <property type="entry name" value="CaMBD"/>
    <property type="match status" value="1"/>
</dbReference>
<dbReference type="InterPro" id="IPR036122">
    <property type="entry name" value="CaM-bd_dom_sf"/>
</dbReference>
<dbReference type="Ensembl" id="ENSAPLT00000041269.1">
    <property type="protein sequence ID" value="ENSAPLP00000022420.1"/>
    <property type="gene ID" value="ENSAPLG00000023832.1"/>
</dbReference>
<dbReference type="GO" id="GO:0016020">
    <property type="term" value="C:membrane"/>
    <property type="evidence" value="ECO:0007669"/>
    <property type="project" value="UniProtKB-SubCell"/>
</dbReference>
<evidence type="ECO:0000313" key="11">
    <source>
        <dbReference type="Proteomes" id="UP000016666"/>
    </source>
</evidence>
<dbReference type="GeneTree" id="ENSGT00950000182904"/>
<comment type="subcellular location">
    <subcellularLocation>
        <location evidence="1">Membrane</location>
        <topology evidence="1">Multi-pass membrane protein</topology>
    </subcellularLocation>
</comment>
<feature type="domain" description="Calmodulin-binding" evidence="9">
    <location>
        <begin position="156"/>
        <end position="180"/>
    </location>
</feature>
<evidence type="ECO:0000256" key="4">
    <source>
        <dbReference type="ARBA" id="ARBA00022989"/>
    </source>
</evidence>
<dbReference type="InterPro" id="IPR004178">
    <property type="entry name" value="CaM-bd_dom"/>
</dbReference>
<evidence type="ECO:0000256" key="1">
    <source>
        <dbReference type="ARBA" id="ARBA00004141"/>
    </source>
</evidence>
<evidence type="ECO:0000256" key="6">
    <source>
        <dbReference type="ARBA" id="ARBA00023136"/>
    </source>
</evidence>
<keyword evidence="11" id="KW-1185">Reference proteome</keyword>
<organism evidence="10 11">
    <name type="scientific">Anas platyrhynchos platyrhynchos</name>
    <name type="common">Northern mallard</name>
    <dbReference type="NCBI Taxonomy" id="8840"/>
    <lineage>
        <taxon>Eukaryota</taxon>
        <taxon>Metazoa</taxon>
        <taxon>Chordata</taxon>
        <taxon>Craniata</taxon>
        <taxon>Vertebrata</taxon>
        <taxon>Euteleostomi</taxon>
        <taxon>Archelosauria</taxon>
        <taxon>Archosauria</taxon>
        <taxon>Dinosauria</taxon>
        <taxon>Saurischia</taxon>
        <taxon>Theropoda</taxon>
        <taxon>Coelurosauria</taxon>
        <taxon>Aves</taxon>
        <taxon>Neognathae</taxon>
        <taxon>Galloanserae</taxon>
        <taxon>Anseriformes</taxon>
        <taxon>Anatidae</taxon>
        <taxon>Anatinae</taxon>
        <taxon>Anas</taxon>
    </lineage>
</organism>
<feature type="region of interest" description="Disordered" evidence="8">
    <location>
        <begin position="96"/>
        <end position="129"/>
    </location>
</feature>
<name>A0A493T9U5_ANAPP</name>
<dbReference type="AlphaFoldDB" id="A0A493T9U5"/>
<proteinExistence type="predicted"/>
<dbReference type="GO" id="GO:0016286">
    <property type="term" value="F:small conductance calcium-activated potassium channel activity"/>
    <property type="evidence" value="ECO:0007669"/>
    <property type="project" value="InterPro"/>
</dbReference>
<keyword evidence="7" id="KW-0407">Ion channel</keyword>
<accession>A0A493T9U5</accession>
<dbReference type="PANTHER" id="PTHR10153">
    <property type="entry name" value="SMALL CONDUCTANCE CALCIUM-ACTIVATED POTASSIUM CHANNEL"/>
    <property type="match status" value="1"/>
</dbReference>
<dbReference type="InterPro" id="IPR015449">
    <property type="entry name" value="K_chnl_Ca-activ_SK"/>
</dbReference>
<keyword evidence="6" id="KW-0472">Membrane</keyword>
<reference evidence="10" key="3">
    <citation type="submission" date="2025-09" db="UniProtKB">
        <authorList>
            <consortium name="Ensembl"/>
        </authorList>
    </citation>
    <scope>IDENTIFICATION</scope>
</reference>
<reference evidence="10" key="2">
    <citation type="submission" date="2025-08" db="UniProtKB">
        <authorList>
            <consortium name="Ensembl"/>
        </authorList>
    </citation>
    <scope>IDENTIFICATION</scope>
</reference>
<keyword evidence="2" id="KW-0813">Transport</keyword>
<keyword evidence="5" id="KW-0406">Ion transport</keyword>
<keyword evidence="4" id="KW-1133">Transmembrane helix</keyword>
<dbReference type="SUPFAM" id="SSF81327">
    <property type="entry name" value="Small-conductance potassium channel"/>
    <property type="match status" value="1"/>
</dbReference>
<dbReference type="GO" id="GO:0005516">
    <property type="term" value="F:calmodulin binding"/>
    <property type="evidence" value="ECO:0007669"/>
    <property type="project" value="InterPro"/>
</dbReference>
<evidence type="ECO:0000259" key="9">
    <source>
        <dbReference type="Pfam" id="PF02888"/>
    </source>
</evidence>
<protein>
    <recommendedName>
        <fullName evidence="9">Calmodulin-binding domain-containing protein</fullName>
    </recommendedName>
</protein>
<evidence type="ECO:0000313" key="10">
    <source>
        <dbReference type="Ensembl" id="ENSAPLP00000022420.1"/>
    </source>
</evidence>
<evidence type="ECO:0000256" key="3">
    <source>
        <dbReference type="ARBA" id="ARBA00022692"/>
    </source>
</evidence>
<dbReference type="Proteomes" id="UP000016666">
    <property type="component" value="Unassembled WGS sequence"/>
</dbReference>